<evidence type="ECO:0000313" key="1">
    <source>
        <dbReference type="EMBL" id="NML38969.1"/>
    </source>
</evidence>
<evidence type="ECO:0000313" key="2">
    <source>
        <dbReference type="Proteomes" id="UP000583266"/>
    </source>
</evidence>
<dbReference type="Proteomes" id="UP000583266">
    <property type="component" value="Unassembled WGS sequence"/>
</dbReference>
<organism evidence="1 2">
    <name type="scientific">Chitinophaga fulva</name>
    <dbReference type="NCBI Taxonomy" id="2728842"/>
    <lineage>
        <taxon>Bacteria</taxon>
        <taxon>Pseudomonadati</taxon>
        <taxon>Bacteroidota</taxon>
        <taxon>Chitinophagia</taxon>
        <taxon>Chitinophagales</taxon>
        <taxon>Chitinophagaceae</taxon>
        <taxon>Chitinophaga</taxon>
    </lineage>
</organism>
<comment type="caution">
    <text evidence="1">The sequence shown here is derived from an EMBL/GenBank/DDBJ whole genome shotgun (WGS) entry which is preliminary data.</text>
</comment>
<sequence length="431" mass="49804">MYTSYIGKKFLAYYNRCEKKNFTAAAFFEDKFFKIFFKDEGHLMHVANSPFHYAPEKGAAASHGSKSKAQLVTLKERIQEHRVYMGTYVGGPAEDMDATTSGQLTGMSNNIDKEDMYASWIGAALGIGVKGGYVILIDDEEVLWLLYKGWEHYRSYLEQRDGLKNKQIETWNGNWLCHGPEFLKTRRRLPFEPEKVMGKWSIPTQPWAQITFELAKRFHHLDSLMMYAYNLSQTNTTLGFIALVPSEVNRLFEWREEIFFGEDTLLKASQIEKLETYYDFRAACKLGVIGLKALEPKALRMYMPKPFGGGKEFVYSKDTAFYFYTFKIWLIAMLNKDELLTLADEVAAALIEFGRSDKKGRTIKVQLSKEIRESRGLTQFVDKLTELLDDVPAVRDTLRKVVEKAIIMPSDHFPLFLSLIRFQFSYRSSEN</sequence>
<reference evidence="1 2" key="1">
    <citation type="submission" date="2020-04" db="EMBL/GenBank/DDBJ databases">
        <title>Chitinophaga sp. G-6-1-13 sp. nov., isolated from soil.</title>
        <authorList>
            <person name="Dahal R.H."/>
            <person name="Chaudhary D.K."/>
        </authorList>
    </citation>
    <scope>NUCLEOTIDE SEQUENCE [LARGE SCALE GENOMIC DNA]</scope>
    <source>
        <strain evidence="1 2">G-6-1-13</strain>
    </source>
</reference>
<dbReference type="EMBL" id="JABBGC010000002">
    <property type="protein sequence ID" value="NML38969.1"/>
    <property type="molecule type" value="Genomic_DNA"/>
</dbReference>
<accession>A0A848GNL1</accession>
<proteinExistence type="predicted"/>
<name>A0A848GNL1_9BACT</name>
<keyword evidence="2" id="KW-1185">Reference proteome</keyword>
<gene>
    <name evidence="1" type="ORF">HHL17_17315</name>
</gene>
<dbReference type="RefSeq" id="WP_169226097.1">
    <property type="nucleotide sequence ID" value="NZ_JABBGC010000002.1"/>
</dbReference>
<dbReference type="AlphaFoldDB" id="A0A848GNL1"/>
<protein>
    <submittedName>
        <fullName evidence="1">Uncharacterized protein</fullName>
    </submittedName>
</protein>